<accession>A0AAW7X8P6</accession>
<keyword evidence="1" id="KW-0732">Signal</keyword>
<dbReference type="AlphaFoldDB" id="A0AAW7X8P6"/>
<dbReference type="EMBL" id="JAUOPB010000011">
    <property type="protein sequence ID" value="MDO6423864.1"/>
    <property type="molecule type" value="Genomic_DNA"/>
</dbReference>
<organism evidence="2 3">
    <name type="scientific">Saccharophagus degradans</name>
    <dbReference type="NCBI Taxonomy" id="86304"/>
    <lineage>
        <taxon>Bacteria</taxon>
        <taxon>Pseudomonadati</taxon>
        <taxon>Pseudomonadota</taxon>
        <taxon>Gammaproteobacteria</taxon>
        <taxon>Cellvibrionales</taxon>
        <taxon>Cellvibrionaceae</taxon>
        <taxon>Saccharophagus</taxon>
    </lineage>
</organism>
<gene>
    <name evidence="2" type="ORF">Q4521_15375</name>
</gene>
<evidence type="ECO:0000313" key="3">
    <source>
        <dbReference type="Proteomes" id="UP001169760"/>
    </source>
</evidence>
<dbReference type="RefSeq" id="WP_303493399.1">
    <property type="nucleotide sequence ID" value="NZ_JAUOPB010000011.1"/>
</dbReference>
<reference evidence="2" key="1">
    <citation type="submission" date="2023-07" db="EMBL/GenBank/DDBJ databases">
        <title>Genome content predicts the carbon catabolic preferences of heterotrophic bacteria.</title>
        <authorList>
            <person name="Gralka M."/>
        </authorList>
    </citation>
    <scope>NUCLEOTIDE SEQUENCE</scope>
    <source>
        <strain evidence="2">I3M17_2</strain>
    </source>
</reference>
<name>A0AAW7X8P6_9GAMM</name>
<sequence length="183" mass="20262">MVISKNIFFIFATLLACGANAYEFNLAAGLQSYSVQQLEEDNSLPDEAESGTGLHLGASVKNNYGESKNHWFGFGVDIDRIMGQKMLALRALDYEYQLNEKVRIGAFFGAATLDTGLPQNGYYTGVNASYLNIIDKLDLVVEARYGSGLARDRKLASDPSGDRTDMFLDFTSIALSLRWNFTR</sequence>
<feature type="signal peptide" evidence="1">
    <location>
        <begin position="1"/>
        <end position="21"/>
    </location>
</feature>
<feature type="chain" id="PRO_5043644973" description="Outer membrane protein beta-barrel domain-containing protein" evidence="1">
    <location>
        <begin position="22"/>
        <end position="183"/>
    </location>
</feature>
<protein>
    <recommendedName>
        <fullName evidence="4">Outer membrane protein beta-barrel domain-containing protein</fullName>
    </recommendedName>
</protein>
<dbReference type="PROSITE" id="PS51257">
    <property type="entry name" value="PROKAR_LIPOPROTEIN"/>
    <property type="match status" value="1"/>
</dbReference>
<proteinExistence type="predicted"/>
<comment type="caution">
    <text evidence="2">The sequence shown here is derived from an EMBL/GenBank/DDBJ whole genome shotgun (WGS) entry which is preliminary data.</text>
</comment>
<evidence type="ECO:0000313" key="2">
    <source>
        <dbReference type="EMBL" id="MDO6423864.1"/>
    </source>
</evidence>
<evidence type="ECO:0000256" key="1">
    <source>
        <dbReference type="SAM" id="SignalP"/>
    </source>
</evidence>
<evidence type="ECO:0008006" key="4">
    <source>
        <dbReference type="Google" id="ProtNLM"/>
    </source>
</evidence>
<dbReference type="Proteomes" id="UP001169760">
    <property type="component" value="Unassembled WGS sequence"/>
</dbReference>